<accession>A0A921ZSM6</accession>
<keyword evidence="7" id="KW-0238">DNA-binding</keyword>
<name>A0A921ZSM6_MANSE</name>
<feature type="domain" description="C2H2-type" evidence="12">
    <location>
        <begin position="545"/>
        <end position="572"/>
    </location>
</feature>
<dbReference type="Pfam" id="PF00096">
    <property type="entry name" value="zf-C2H2"/>
    <property type="match status" value="4"/>
</dbReference>
<evidence type="ECO:0000256" key="11">
    <source>
        <dbReference type="SAM" id="MobiDB-lite"/>
    </source>
</evidence>
<dbReference type="SMART" id="SM00355">
    <property type="entry name" value="ZnF_C2H2"/>
    <property type="match status" value="10"/>
</dbReference>
<evidence type="ECO:0000256" key="2">
    <source>
        <dbReference type="ARBA" id="ARBA00022723"/>
    </source>
</evidence>
<dbReference type="AlphaFoldDB" id="A0A921ZSM6"/>
<evidence type="ECO:0000256" key="7">
    <source>
        <dbReference type="ARBA" id="ARBA00023125"/>
    </source>
</evidence>
<comment type="caution">
    <text evidence="13">The sequence shown here is derived from an EMBL/GenBank/DDBJ whole genome shotgun (WGS) entry which is preliminary data.</text>
</comment>
<keyword evidence="8" id="KW-0804">Transcription</keyword>
<dbReference type="FunFam" id="3.30.160.60:FF:000870">
    <property type="entry name" value="zinc finger protein 197 isoform X1"/>
    <property type="match status" value="1"/>
</dbReference>
<feature type="domain" description="C2H2-type" evidence="12">
    <location>
        <begin position="668"/>
        <end position="695"/>
    </location>
</feature>
<evidence type="ECO:0000313" key="14">
    <source>
        <dbReference type="Proteomes" id="UP000791440"/>
    </source>
</evidence>
<dbReference type="GO" id="GO:0008270">
    <property type="term" value="F:zinc ion binding"/>
    <property type="evidence" value="ECO:0007669"/>
    <property type="project" value="UniProtKB-KW"/>
</dbReference>
<organism evidence="13 14">
    <name type="scientific">Manduca sexta</name>
    <name type="common">Tobacco hawkmoth</name>
    <name type="synonym">Tobacco hornworm</name>
    <dbReference type="NCBI Taxonomy" id="7130"/>
    <lineage>
        <taxon>Eukaryota</taxon>
        <taxon>Metazoa</taxon>
        <taxon>Ecdysozoa</taxon>
        <taxon>Arthropoda</taxon>
        <taxon>Hexapoda</taxon>
        <taxon>Insecta</taxon>
        <taxon>Pterygota</taxon>
        <taxon>Neoptera</taxon>
        <taxon>Endopterygota</taxon>
        <taxon>Lepidoptera</taxon>
        <taxon>Glossata</taxon>
        <taxon>Ditrysia</taxon>
        <taxon>Bombycoidea</taxon>
        <taxon>Sphingidae</taxon>
        <taxon>Sphinginae</taxon>
        <taxon>Sphingini</taxon>
        <taxon>Manduca</taxon>
    </lineage>
</organism>
<evidence type="ECO:0000256" key="10">
    <source>
        <dbReference type="PROSITE-ProRule" id="PRU00042"/>
    </source>
</evidence>
<dbReference type="Pfam" id="PF13912">
    <property type="entry name" value="zf-C2H2_6"/>
    <property type="match status" value="1"/>
</dbReference>
<dbReference type="GO" id="GO:0000981">
    <property type="term" value="F:DNA-binding transcription factor activity, RNA polymerase II-specific"/>
    <property type="evidence" value="ECO:0007669"/>
    <property type="project" value="TreeGrafter"/>
</dbReference>
<dbReference type="InterPro" id="IPR013087">
    <property type="entry name" value="Znf_C2H2_type"/>
</dbReference>
<dbReference type="PROSITE" id="PS00028">
    <property type="entry name" value="ZINC_FINGER_C2H2_1"/>
    <property type="match status" value="7"/>
</dbReference>
<reference evidence="13" key="2">
    <citation type="submission" date="2020-12" db="EMBL/GenBank/DDBJ databases">
        <authorList>
            <person name="Kanost M."/>
        </authorList>
    </citation>
    <scope>NUCLEOTIDE SEQUENCE</scope>
</reference>
<dbReference type="GO" id="GO:0000978">
    <property type="term" value="F:RNA polymerase II cis-regulatory region sequence-specific DNA binding"/>
    <property type="evidence" value="ECO:0007669"/>
    <property type="project" value="TreeGrafter"/>
</dbReference>
<evidence type="ECO:0000256" key="8">
    <source>
        <dbReference type="ARBA" id="ARBA00023163"/>
    </source>
</evidence>
<feature type="domain" description="C2H2-type" evidence="12">
    <location>
        <begin position="473"/>
        <end position="500"/>
    </location>
</feature>
<gene>
    <name evidence="13" type="ORF">O3G_MSEX013703</name>
</gene>
<comment type="subcellular location">
    <subcellularLocation>
        <location evidence="1">Nucleus</location>
    </subcellularLocation>
</comment>
<evidence type="ECO:0000256" key="9">
    <source>
        <dbReference type="ARBA" id="ARBA00023242"/>
    </source>
</evidence>
<feature type="domain" description="C2H2-type" evidence="12">
    <location>
        <begin position="573"/>
        <end position="603"/>
    </location>
</feature>
<reference evidence="13" key="1">
    <citation type="journal article" date="2016" name="Insect Biochem. Mol. Biol.">
        <title>Multifaceted biological insights from a draft genome sequence of the tobacco hornworm moth, Manduca sexta.</title>
        <authorList>
            <person name="Kanost M.R."/>
            <person name="Arrese E.L."/>
            <person name="Cao X."/>
            <person name="Chen Y.R."/>
            <person name="Chellapilla S."/>
            <person name="Goldsmith M.R."/>
            <person name="Grosse-Wilde E."/>
            <person name="Heckel D.G."/>
            <person name="Herndon N."/>
            <person name="Jiang H."/>
            <person name="Papanicolaou A."/>
            <person name="Qu J."/>
            <person name="Soulages J.L."/>
            <person name="Vogel H."/>
            <person name="Walters J."/>
            <person name="Waterhouse R.M."/>
            <person name="Ahn S.J."/>
            <person name="Almeida F.C."/>
            <person name="An C."/>
            <person name="Aqrawi P."/>
            <person name="Bretschneider A."/>
            <person name="Bryant W.B."/>
            <person name="Bucks S."/>
            <person name="Chao H."/>
            <person name="Chevignon G."/>
            <person name="Christen J.M."/>
            <person name="Clarke D.F."/>
            <person name="Dittmer N.T."/>
            <person name="Ferguson L.C.F."/>
            <person name="Garavelou S."/>
            <person name="Gordon K.H.J."/>
            <person name="Gunaratna R.T."/>
            <person name="Han Y."/>
            <person name="Hauser F."/>
            <person name="He Y."/>
            <person name="Heidel-Fischer H."/>
            <person name="Hirsh A."/>
            <person name="Hu Y."/>
            <person name="Jiang H."/>
            <person name="Kalra D."/>
            <person name="Klinner C."/>
            <person name="Konig C."/>
            <person name="Kovar C."/>
            <person name="Kroll A.R."/>
            <person name="Kuwar S.S."/>
            <person name="Lee S.L."/>
            <person name="Lehman R."/>
            <person name="Li K."/>
            <person name="Li Z."/>
            <person name="Liang H."/>
            <person name="Lovelace S."/>
            <person name="Lu Z."/>
            <person name="Mansfield J.H."/>
            <person name="McCulloch K.J."/>
            <person name="Mathew T."/>
            <person name="Morton B."/>
            <person name="Muzny D.M."/>
            <person name="Neunemann D."/>
            <person name="Ongeri F."/>
            <person name="Pauchet Y."/>
            <person name="Pu L.L."/>
            <person name="Pyrousis I."/>
            <person name="Rao X.J."/>
            <person name="Redding A."/>
            <person name="Roesel C."/>
            <person name="Sanchez-Gracia A."/>
            <person name="Schaack S."/>
            <person name="Shukla A."/>
            <person name="Tetreau G."/>
            <person name="Wang Y."/>
            <person name="Xiong G.H."/>
            <person name="Traut W."/>
            <person name="Walsh T.K."/>
            <person name="Worley K.C."/>
            <person name="Wu D."/>
            <person name="Wu W."/>
            <person name="Wu Y.Q."/>
            <person name="Zhang X."/>
            <person name="Zou Z."/>
            <person name="Zucker H."/>
            <person name="Briscoe A.D."/>
            <person name="Burmester T."/>
            <person name="Clem R.J."/>
            <person name="Feyereisen R."/>
            <person name="Grimmelikhuijzen C.J.P."/>
            <person name="Hamodrakas S.J."/>
            <person name="Hansson B.S."/>
            <person name="Huguet E."/>
            <person name="Jermiin L.S."/>
            <person name="Lan Q."/>
            <person name="Lehman H.K."/>
            <person name="Lorenzen M."/>
            <person name="Merzendorfer H."/>
            <person name="Michalopoulos I."/>
            <person name="Morton D.B."/>
            <person name="Muthukrishnan S."/>
            <person name="Oakeshott J.G."/>
            <person name="Palmer W."/>
            <person name="Park Y."/>
            <person name="Passarelli A.L."/>
            <person name="Rozas J."/>
            <person name="Schwartz L.M."/>
            <person name="Smith W."/>
            <person name="Southgate A."/>
            <person name="Vilcinskas A."/>
            <person name="Vogt R."/>
            <person name="Wang P."/>
            <person name="Werren J."/>
            <person name="Yu X.Q."/>
            <person name="Zhou J.J."/>
            <person name="Brown S.J."/>
            <person name="Scherer S.E."/>
            <person name="Richards S."/>
            <person name="Blissard G.W."/>
        </authorList>
    </citation>
    <scope>NUCLEOTIDE SEQUENCE</scope>
</reference>
<keyword evidence="2" id="KW-0479">Metal-binding</keyword>
<evidence type="ECO:0000256" key="5">
    <source>
        <dbReference type="ARBA" id="ARBA00022833"/>
    </source>
</evidence>
<keyword evidence="14" id="KW-1185">Reference proteome</keyword>
<feature type="domain" description="C2H2-type" evidence="12">
    <location>
        <begin position="516"/>
        <end position="543"/>
    </location>
</feature>
<proteinExistence type="predicted"/>
<dbReference type="PANTHER" id="PTHR24384">
    <property type="entry name" value="FINGER PUTATIVE TRANSCRIPTION FACTOR FAMILY-RELATED"/>
    <property type="match status" value="1"/>
</dbReference>
<keyword evidence="9" id="KW-0539">Nucleus</keyword>
<sequence length="887" mass="98911">MSAIDSRMNNCCFLCNTFTNSFMKNAINIFGHPNTLPSGKTLLEVVSEIVDKPLKEDAVHSKLLCTKCFKSVFEYDNTAVDLRAMKMAMVNQFKISLSKSNLNYDTYEADIKSKVPVKSCNSDKKMGKIVLPASKLQPLTPDLLLKVSKLAAATKSNFVLDQNKSPPVITINNTMISQQETTQSQKTDILTTLANSLNENVITSSSSDMKTLSFNSLTKELLSNDVDLEKDVNDDDDTMEIDEDCALSVVPVTSSNGDLVLEVQGVKRPSKSSDSQLIDVSVLQSLDSGSSGGDDDKYILGKLQIMNDGDDDDEHTIVLDGDNGSILRMVSGQRLVLDGGELALVPDHQSATDHHPDHDQGDSQDSNDEPQIELQVSGDEETANAIIAAAQEQGCAFIKVESGEMYRVKSVQSKNENTSSRAALSMVERVDGKFRCLLCENKNHGTLGSATPAVGEAEWMMRHLRHLHDARLYICRLCGDTYRRRADYTSHMAVHSKKLGVGPTPRAARGEEARIHTCRSCGKTFASKYTLIAHQKTHSDRPRPYKCKQCSKSFLTQQNLNQHEKTHSGIKDFICNICNKAFSTQHNLEVHGVRSNLHSHRRATHLNEKRHACSLCPKQFKRRRLLDYHVKASHTGERPLKCEVCSSTFVYPEHYKKHIRTHSGERPYVCEICGKTFTTRDNRNTHRFVHSDKKPYECLACGAGFMRKHLLYEHMNHSCLACGAGFMRKHLLYEHMNHSCLACGAGFMRKHLLYEHMNHSCLACGAGFMRKHLLYEHMNHSGHIAESIVVNQPRVTKVATNMFGTDELELDSTEDKSIIGKNPLSLPDDDPLIIQALTGDRSEATLLEAVDVSQLENAEIVDENGEMIRLIQVKLPSGDNGWMAVNN</sequence>
<dbReference type="GO" id="GO:0005634">
    <property type="term" value="C:nucleus"/>
    <property type="evidence" value="ECO:0007669"/>
    <property type="project" value="UniProtKB-SubCell"/>
</dbReference>
<feature type="region of interest" description="Disordered" evidence="11">
    <location>
        <begin position="347"/>
        <end position="371"/>
    </location>
</feature>
<keyword evidence="3" id="KW-0677">Repeat</keyword>
<keyword evidence="4 10" id="KW-0863">Zinc-finger</keyword>
<evidence type="ECO:0000256" key="6">
    <source>
        <dbReference type="ARBA" id="ARBA00023015"/>
    </source>
</evidence>
<evidence type="ECO:0000259" key="12">
    <source>
        <dbReference type="PROSITE" id="PS50157"/>
    </source>
</evidence>
<evidence type="ECO:0000256" key="3">
    <source>
        <dbReference type="ARBA" id="ARBA00022737"/>
    </source>
</evidence>
<dbReference type="PROSITE" id="PS50157">
    <property type="entry name" value="ZINC_FINGER_C2H2_2"/>
    <property type="match status" value="8"/>
</dbReference>
<keyword evidence="6" id="KW-0805">Transcription regulation</keyword>
<keyword evidence="5" id="KW-0862">Zinc</keyword>
<evidence type="ECO:0000313" key="13">
    <source>
        <dbReference type="EMBL" id="KAG6463154.1"/>
    </source>
</evidence>
<feature type="compositionally biased region" description="Basic and acidic residues" evidence="11">
    <location>
        <begin position="350"/>
        <end position="361"/>
    </location>
</feature>
<evidence type="ECO:0000256" key="1">
    <source>
        <dbReference type="ARBA" id="ARBA00004123"/>
    </source>
</evidence>
<dbReference type="PANTHER" id="PTHR24384:SF189">
    <property type="entry name" value="C2H2-TYPE DOMAIN-CONTAINING PROTEIN-RELATED"/>
    <property type="match status" value="1"/>
</dbReference>
<feature type="domain" description="C2H2-type" evidence="12">
    <location>
        <begin position="759"/>
        <end position="788"/>
    </location>
</feature>
<dbReference type="FunFam" id="3.30.160.60:FF:000670">
    <property type="entry name" value="zinc finger protein 22"/>
    <property type="match status" value="1"/>
</dbReference>
<protein>
    <recommendedName>
        <fullName evidence="12">C2H2-type domain-containing protein</fullName>
    </recommendedName>
</protein>
<feature type="domain" description="C2H2-type" evidence="12">
    <location>
        <begin position="611"/>
        <end position="639"/>
    </location>
</feature>
<dbReference type="Proteomes" id="UP000791440">
    <property type="component" value="Unassembled WGS sequence"/>
</dbReference>
<feature type="domain" description="C2H2-type" evidence="12">
    <location>
        <begin position="640"/>
        <end position="667"/>
    </location>
</feature>
<evidence type="ECO:0000256" key="4">
    <source>
        <dbReference type="ARBA" id="ARBA00022771"/>
    </source>
</evidence>
<dbReference type="EMBL" id="JH668948">
    <property type="protein sequence ID" value="KAG6463154.1"/>
    <property type="molecule type" value="Genomic_DNA"/>
</dbReference>
<dbReference type="InterPro" id="IPR050752">
    <property type="entry name" value="C2H2-ZF_domain"/>
</dbReference>